<dbReference type="Gene3D" id="3.40.630.30">
    <property type="match status" value="1"/>
</dbReference>
<evidence type="ECO:0000313" key="1">
    <source>
        <dbReference type="EMBL" id="KAB7891262.1"/>
    </source>
</evidence>
<dbReference type="RefSeq" id="WP_152279364.1">
    <property type="nucleotide sequence ID" value="NZ_WFKK01000001.1"/>
</dbReference>
<dbReference type="SUPFAM" id="SSF55729">
    <property type="entry name" value="Acyl-CoA N-acyltransferases (Nat)"/>
    <property type="match status" value="1"/>
</dbReference>
<dbReference type="AlphaFoldDB" id="A0A6L4WW19"/>
<organism evidence="1 2">
    <name type="scientific">Poseidonibacter ostreae</name>
    <dbReference type="NCBI Taxonomy" id="2654171"/>
    <lineage>
        <taxon>Bacteria</taxon>
        <taxon>Pseudomonadati</taxon>
        <taxon>Campylobacterota</taxon>
        <taxon>Epsilonproteobacteria</taxon>
        <taxon>Campylobacterales</taxon>
        <taxon>Arcobacteraceae</taxon>
        <taxon>Poseidonibacter</taxon>
    </lineage>
</organism>
<comment type="caution">
    <text evidence="1">The sequence shown here is derived from an EMBL/GenBank/DDBJ whole genome shotgun (WGS) entry which is preliminary data.</text>
</comment>
<dbReference type="Proteomes" id="UP000472839">
    <property type="component" value="Unassembled WGS sequence"/>
</dbReference>
<dbReference type="InterPro" id="IPR016181">
    <property type="entry name" value="Acyl_CoA_acyltransferase"/>
</dbReference>
<name>A0A6L4WW19_9BACT</name>
<gene>
    <name evidence="1" type="ORF">GBG19_00065</name>
</gene>
<proteinExistence type="predicted"/>
<dbReference type="EMBL" id="WFKK01000001">
    <property type="protein sequence ID" value="KAB7891262.1"/>
    <property type="molecule type" value="Genomic_DNA"/>
</dbReference>
<evidence type="ECO:0000313" key="2">
    <source>
        <dbReference type="Proteomes" id="UP000472839"/>
    </source>
</evidence>
<accession>A0A6L4WW19</accession>
<reference evidence="1 2" key="1">
    <citation type="submission" date="2019-10" db="EMBL/GenBank/DDBJ databases">
        <title>Poseidonibacter ostreae sp. nov., isolated from the gut of the Ostrea denselamellosa.</title>
        <authorList>
            <person name="Choi A."/>
        </authorList>
    </citation>
    <scope>NUCLEOTIDE SEQUENCE [LARGE SCALE GENOMIC DNA]</scope>
    <source>
        <strain evidence="1 2">SJOD-M-33</strain>
    </source>
</reference>
<sequence length="203" mass="23807">MRYLDFELDMRVKSSLSDCNENNMLGFTKYTINVRNYEEDFSSTKDLMGCVNIIKVNTSLSDAHYVLDYLEETEDFIPIFNTDWGFTQEAKESYKKNGTRDELEQIVSNVFILDAMYLKEKYRGKGYAKEILNRTIQLLNIEDDYILLKSTPFEITRDFEDVEEIKKRKVALTELYKNWGFAEIHEDGIMAEKACSLFLKPAN</sequence>
<protein>
    <submittedName>
        <fullName evidence="1">Uncharacterized protein</fullName>
    </submittedName>
</protein>